<protein>
    <recommendedName>
        <fullName evidence="1">Aminotransferase-like plant mobile domain-containing protein</fullName>
    </recommendedName>
</protein>
<accession>A0A151UDM4</accession>
<proteinExistence type="predicted"/>
<dbReference type="InterPro" id="IPR044824">
    <property type="entry name" value="MAIN-like"/>
</dbReference>
<evidence type="ECO:0000313" key="2">
    <source>
        <dbReference type="EMBL" id="KYP77390.1"/>
    </source>
</evidence>
<name>A0A151UDM4_CAJCA</name>
<dbReference type="Pfam" id="PF10536">
    <property type="entry name" value="PMD"/>
    <property type="match status" value="1"/>
</dbReference>
<reference evidence="2" key="1">
    <citation type="journal article" date="2012" name="Nat. Biotechnol.">
        <title>Draft genome sequence of pigeonpea (Cajanus cajan), an orphan legume crop of resource-poor farmers.</title>
        <authorList>
            <person name="Varshney R.K."/>
            <person name="Chen W."/>
            <person name="Li Y."/>
            <person name="Bharti A.K."/>
            <person name="Saxena R.K."/>
            <person name="Schlueter J.A."/>
            <person name="Donoghue M.T."/>
            <person name="Azam S."/>
            <person name="Fan G."/>
            <person name="Whaley A.M."/>
            <person name="Farmer A.D."/>
            <person name="Sheridan J."/>
            <person name="Iwata A."/>
            <person name="Tuteja R."/>
            <person name="Penmetsa R.V."/>
            <person name="Wu W."/>
            <person name="Upadhyaya H.D."/>
            <person name="Yang S.P."/>
            <person name="Shah T."/>
            <person name="Saxena K.B."/>
            <person name="Michael T."/>
            <person name="McCombie W.R."/>
            <person name="Yang B."/>
            <person name="Zhang G."/>
            <person name="Yang H."/>
            <person name="Wang J."/>
            <person name="Spillane C."/>
            <person name="Cook D.R."/>
            <person name="May G.D."/>
            <person name="Xu X."/>
            <person name="Jackson S.A."/>
        </authorList>
    </citation>
    <scope>NUCLEOTIDE SEQUENCE [LARGE SCALE GENOMIC DNA]</scope>
</reference>
<sequence length="113" mass="13026">MSWLKDVYDVRCQEKCWEFATRVFLLFLVGCMIFANKSATYVDVAFLDLFLDLLACSDYAWGVPALTFLYEHLGDACVHNIKQICGYMTLLQVKTFHTILCLTKTFCIALDFI</sequence>
<comment type="caution">
    <text evidence="2">The sequence shown here is derived from an EMBL/GenBank/DDBJ whole genome shotgun (WGS) entry which is preliminary data.</text>
</comment>
<dbReference type="PANTHER" id="PTHR46033:SF1">
    <property type="entry name" value="PROTEIN MAIN-LIKE 2"/>
    <property type="match status" value="1"/>
</dbReference>
<dbReference type="Gramene" id="C.cajan_46565.t">
    <property type="protein sequence ID" value="C.cajan_46565.t.cds1"/>
    <property type="gene ID" value="C.cajan_46565"/>
</dbReference>
<evidence type="ECO:0000259" key="1">
    <source>
        <dbReference type="Pfam" id="PF10536"/>
    </source>
</evidence>
<dbReference type="EMBL" id="AGCT01020878">
    <property type="protein sequence ID" value="KYP77390.1"/>
    <property type="molecule type" value="Genomic_DNA"/>
</dbReference>
<dbReference type="AlphaFoldDB" id="A0A151UDM4"/>
<dbReference type="InterPro" id="IPR019557">
    <property type="entry name" value="AminoTfrase-like_pln_mobile"/>
</dbReference>
<keyword evidence="3" id="KW-1185">Reference proteome</keyword>
<dbReference type="Proteomes" id="UP000075243">
    <property type="component" value="Unassembled WGS sequence"/>
</dbReference>
<dbReference type="GO" id="GO:0010073">
    <property type="term" value="P:meristem maintenance"/>
    <property type="evidence" value="ECO:0007669"/>
    <property type="project" value="InterPro"/>
</dbReference>
<dbReference type="PANTHER" id="PTHR46033">
    <property type="entry name" value="PROTEIN MAIN-LIKE 2"/>
    <property type="match status" value="1"/>
</dbReference>
<organism evidence="2 3">
    <name type="scientific">Cajanus cajan</name>
    <name type="common">Pigeon pea</name>
    <name type="synonym">Cajanus indicus</name>
    <dbReference type="NCBI Taxonomy" id="3821"/>
    <lineage>
        <taxon>Eukaryota</taxon>
        <taxon>Viridiplantae</taxon>
        <taxon>Streptophyta</taxon>
        <taxon>Embryophyta</taxon>
        <taxon>Tracheophyta</taxon>
        <taxon>Spermatophyta</taxon>
        <taxon>Magnoliopsida</taxon>
        <taxon>eudicotyledons</taxon>
        <taxon>Gunneridae</taxon>
        <taxon>Pentapetalae</taxon>
        <taxon>rosids</taxon>
        <taxon>fabids</taxon>
        <taxon>Fabales</taxon>
        <taxon>Fabaceae</taxon>
        <taxon>Papilionoideae</taxon>
        <taxon>50 kb inversion clade</taxon>
        <taxon>NPAAA clade</taxon>
        <taxon>indigoferoid/millettioid clade</taxon>
        <taxon>Phaseoleae</taxon>
        <taxon>Cajanus</taxon>
    </lineage>
</organism>
<evidence type="ECO:0000313" key="3">
    <source>
        <dbReference type="Proteomes" id="UP000075243"/>
    </source>
</evidence>
<feature type="domain" description="Aminotransferase-like plant mobile" evidence="1">
    <location>
        <begin position="2"/>
        <end position="96"/>
    </location>
</feature>
<gene>
    <name evidence="2" type="ORF">KK1_048863</name>
</gene>